<dbReference type="GO" id="GO:0008667">
    <property type="term" value="F:2,3-dihydro-2,3-dihydroxybenzoate dehydrogenase activity"/>
    <property type="evidence" value="ECO:0007669"/>
    <property type="project" value="InterPro"/>
</dbReference>
<reference evidence="2 3" key="1">
    <citation type="submission" date="2019-03" db="EMBL/GenBank/DDBJ databases">
        <title>Draft genome sequences of novel Actinobacteria.</title>
        <authorList>
            <person name="Sahin N."/>
            <person name="Ay H."/>
            <person name="Saygin H."/>
        </authorList>
    </citation>
    <scope>NUCLEOTIDE SEQUENCE [LARGE SCALE GENOMIC DNA]</scope>
    <source>
        <strain evidence="2 3">JCM 13523</strain>
    </source>
</reference>
<dbReference type="InterPro" id="IPR003560">
    <property type="entry name" value="DHB_DH"/>
</dbReference>
<dbReference type="PANTHER" id="PTHR43550:SF3">
    <property type="entry name" value="3-KETODIHYDROSPHINGOSINE REDUCTASE"/>
    <property type="match status" value="1"/>
</dbReference>
<dbReference type="InterPro" id="IPR036291">
    <property type="entry name" value="NAD(P)-bd_dom_sf"/>
</dbReference>
<dbReference type="PANTHER" id="PTHR43550">
    <property type="entry name" value="3-KETODIHYDROSPHINGOSINE REDUCTASE"/>
    <property type="match status" value="1"/>
</dbReference>
<dbReference type="Gene3D" id="3.40.50.720">
    <property type="entry name" value="NAD(P)-binding Rossmann-like Domain"/>
    <property type="match status" value="1"/>
</dbReference>
<dbReference type="GO" id="GO:0016020">
    <property type="term" value="C:membrane"/>
    <property type="evidence" value="ECO:0007669"/>
    <property type="project" value="GOC"/>
</dbReference>
<dbReference type="OrthoDB" id="158573at2"/>
<sequence>MASSGDGNDRYAGRSRDHHGGANGIGLATAKLLASRGASVSLVARGKDRLEQAAESAAGEIVRIEAVDVSDQPAFTAALGRLTAAGGECDILVTAAGIAQPGHFLELEDEVFRTMIEVDYLGTLTAIRLVAPGMVARARGPSSPSPPVPAGSASTEPPPTPRQGSPSGG</sequence>
<dbReference type="InterPro" id="IPR002347">
    <property type="entry name" value="SDR_fam"/>
</dbReference>
<organism evidence="2 3">
    <name type="scientific">Kribbella antibiotica</name>
    <dbReference type="NCBI Taxonomy" id="190195"/>
    <lineage>
        <taxon>Bacteria</taxon>
        <taxon>Bacillati</taxon>
        <taxon>Actinomycetota</taxon>
        <taxon>Actinomycetes</taxon>
        <taxon>Propionibacteriales</taxon>
        <taxon>Kribbellaceae</taxon>
        <taxon>Kribbella</taxon>
    </lineage>
</organism>
<comment type="caution">
    <text evidence="2">The sequence shown here is derived from an EMBL/GenBank/DDBJ whole genome shotgun (WGS) entry which is preliminary data.</text>
</comment>
<dbReference type="SUPFAM" id="SSF51735">
    <property type="entry name" value="NAD(P)-binding Rossmann-fold domains"/>
    <property type="match status" value="1"/>
</dbReference>
<dbReference type="PRINTS" id="PR01397">
    <property type="entry name" value="DHBDHDRGNASE"/>
</dbReference>
<gene>
    <name evidence="2" type="ORF">E1263_06580</name>
</gene>
<dbReference type="GO" id="GO:0006666">
    <property type="term" value="P:3-keto-sphinganine metabolic process"/>
    <property type="evidence" value="ECO:0007669"/>
    <property type="project" value="TreeGrafter"/>
</dbReference>
<feature type="region of interest" description="Disordered" evidence="1">
    <location>
        <begin position="137"/>
        <end position="169"/>
    </location>
</feature>
<evidence type="ECO:0000256" key="1">
    <source>
        <dbReference type="SAM" id="MobiDB-lite"/>
    </source>
</evidence>
<evidence type="ECO:0000313" key="2">
    <source>
        <dbReference type="EMBL" id="TDD61704.1"/>
    </source>
</evidence>
<accession>A0A4R4ZU69</accession>
<dbReference type="AlphaFoldDB" id="A0A4R4ZU69"/>
<name>A0A4R4ZU69_9ACTN</name>
<proteinExistence type="predicted"/>
<evidence type="ECO:0000313" key="3">
    <source>
        <dbReference type="Proteomes" id="UP000295124"/>
    </source>
</evidence>
<dbReference type="EMBL" id="SMKX01000012">
    <property type="protein sequence ID" value="TDD61704.1"/>
    <property type="molecule type" value="Genomic_DNA"/>
</dbReference>
<dbReference type="Pfam" id="PF00106">
    <property type="entry name" value="adh_short"/>
    <property type="match status" value="1"/>
</dbReference>
<dbReference type="GO" id="GO:0030148">
    <property type="term" value="P:sphingolipid biosynthetic process"/>
    <property type="evidence" value="ECO:0007669"/>
    <property type="project" value="TreeGrafter"/>
</dbReference>
<dbReference type="GO" id="GO:0019290">
    <property type="term" value="P:siderophore biosynthetic process"/>
    <property type="evidence" value="ECO:0007669"/>
    <property type="project" value="InterPro"/>
</dbReference>
<dbReference type="GO" id="GO:0047560">
    <property type="term" value="F:3-dehydrosphinganine reductase activity"/>
    <property type="evidence" value="ECO:0007669"/>
    <property type="project" value="TreeGrafter"/>
</dbReference>
<protein>
    <submittedName>
        <fullName evidence="2">SDR family NAD(P)-dependent oxidoreductase</fullName>
    </submittedName>
</protein>
<keyword evidence="3" id="KW-1185">Reference proteome</keyword>
<dbReference type="Proteomes" id="UP000295124">
    <property type="component" value="Unassembled WGS sequence"/>
</dbReference>